<evidence type="ECO:0000256" key="2">
    <source>
        <dbReference type="SAM" id="Phobius"/>
    </source>
</evidence>
<evidence type="ECO:0000313" key="4">
    <source>
        <dbReference type="Proteomes" id="UP001627154"/>
    </source>
</evidence>
<dbReference type="Proteomes" id="UP001627154">
    <property type="component" value="Unassembled WGS sequence"/>
</dbReference>
<organism evidence="3 4">
    <name type="scientific">Trichogramma kaykai</name>
    <dbReference type="NCBI Taxonomy" id="54128"/>
    <lineage>
        <taxon>Eukaryota</taxon>
        <taxon>Metazoa</taxon>
        <taxon>Ecdysozoa</taxon>
        <taxon>Arthropoda</taxon>
        <taxon>Hexapoda</taxon>
        <taxon>Insecta</taxon>
        <taxon>Pterygota</taxon>
        <taxon>Neoptera</taxon>
        <taxon>Endopterygota</taxon>
        <taxon>Hymenoptera</taxon>
        <taxon>Apocrita</taxon>
        <taxon>Proctotrupomorpha</taxon>
        <taxon>Chalcidoidea</taxon>
        <taxon>Trichogrammatidae</taxon>
        <taxon>Trichogramma</taxon>
    </lineage>
</organism>
<accession>A0ABD2XR83</accession>
<protein>
    <submittedName>
        <fullName evidence="3">Uncharacterized protein</fullName>
    </submittedName>
</protein>
<dbReference type="AlphaFoldDB" id="A0ABD2XR83"/>
<proteinExistence type="predicted"/>
<keyword evidence="4" id="KW-1185">Reference proteome</keyword>
<feature type="transmembrane region" description="Helical" evidence="2">
    <location>
        <begin position="116"/>
        <end position="140"/>
    </location>
</feature>
<keyword evidence="2" id="KW-0472">Membrane</keyword>
<keyword evidence="2" id="KW-0812">Transmembrane</keyword>
<feature type="compositionally biased region" description="Basic residues" evidence="1">
    <location>
        <begin position="7"/>
        <end position="18"/>
    </location>
</feature>
<gene>
    <name evidence="3" type="ORF">TKK_000565</name>
</gene>
<evidence type="ECO:0000256" key="1">
    <source>
        <dbReference type="SAM" id="MobiDB-lite"/>
    </source>
</evidence>
<feature type="compositionally biased region" description="Basic and acidic residues" evidence="1">
    <location>
        <begin position="19"/>
        <end position="32"/>
    </location>
</feature>
<comment type="caution">
    <text evidence="3">The sequence shown here is derived from an EMBL/GenBank/DDBJ whole genome shotgun (WGS) entry which is preliminary data.</text>
</comment>
<reference evidence="3 4" key="1">
    <citation type="journal article" date="2024" name="bioRxiv">
        <title>A reference genome for Trichogramma kaykai: A tiny desert-dwelling parasitoid wasp with competing sex-ratio distorters.</title>
        <authorList>
            <person name="Culotta J."/>
            <person name="Lindsey A.R."/>
        </authorList>
    </citation>
    <scope>NUCLEOTIDE SEQUENCE [LARGE SCALE GENOMIC DNA]</scope>
    <source>
        <strain evidence="3 4">KSX58</strain>
    </source>
</reference>
<keyword evidence="2" id="KW-1133">Transmembrane helix</keyword>
<evidence type="ECO:0000313" key="3">
    <source>
        <dbReference type="EMBL" id="KAL3407291.1"/>
    </source>
</evidence>
<name>A0ABD2XR83_9HYME</name>
<feature type="region of interest" description="Disordered" evidence="1">
    <location>
        <begin position="1"/>
        <end position="48"/>
    </location>
</feature>
<sequence>MDIASKTTKRKLLKKKSASLREDKSESSRQEEHELELEPLEPPHPRRRARSDIFVEAFGINRWARPQPDSATRDSVVIEMSPEADSSLANEESSVKDNDSYRLKAGLWYKKRRPSLLYVTLVIMACVAVFVLFYLLYVYLSNQLIYYKFAPYENDIK</sequence>
<dbReference type="EMBL" id="JBJJXI010000011">
    <property type="protein sequence ID" value="KAL3407291.1"/>
    <property type="molecule type" value="Genomic_DNA"/>
</dbReference>